<sequence length="696" mass="79404">MKTSNYNSDSSKGKLKNDKSSKSQYLNKKSNSISEVSSKYQKSLMKSSKSSRRIVFSIKLKEVSINELLNDLDNSNTPKEHLYNKNGYKYERVEVDNKLKNLVFRKKRDFNSLESAIHLCPFDCDSSISISKNGLSAHSNGGFRMVRTNYGVKEGNWYFEIIVNKAGHGIGQQRTTNGPNVRVGWSRREATLHGPVGYDSYGYGYRDKTGDKLHESLPSSYGEPYKSGDVIGCYISLPPLDKNIISKSNSMVSNKNIHKSHRSISLKDINKDMIVNNVYELPPEILSNKKVMHKRKIIKYKKRLYSEINDYLPINLPVIVQYNLKSKNSSLYSSSSPSSSSSSSLSDSLSSTSYEDAKDDLMNSIPLTSNDFPKLPNSKIVFYKNGKNQGIAFKDIPLPVAASSYLRPEYRNCKFEPYGRSSSIYDDGSLGYYPSVSLFKGGSVTLNFGPEFKYPPNDIKENWKPLCDRYDEIQIEETLYEIINEVSMEDSKNNNKQKYYIAINYDTKNDNSIDNMDNSSLKKRKMMNINSNNNNNNSSSTNDIIDKKRKLSNEDNKSEYGIINKITNIKISESETGSTLTNMITANDSSTDIDTLQYKKKTQLDTDFNEKDKFYKVKQDNENININNNKIYNPKLFELSNMEVELSSNTTESLPQSDQENSNMIYQNEKLRYINNNDTKMDDAFEKMDSAIFINQ</sequence>
<dbReference type="CDD" id="cd12872">
    <property type="entry name" value="SPRY_Ash2"/>
    <property type="match status" value="1"/>
</dbReference>
<feature type="compositionally biased region" description="Basic and acidic residues" evidence="4">
    <location>
        <begin position="11"/>
        <end position="21"/>
    </location>
</feature>
<comment type="subcellular location">
    <subcellularLocation>
        <location evidence="1">Nucleus</location>
    </subcellularLocation>
</comment>
<dbReference type="InterPro" id="IPR043136">
    <property type="entry name" value="B30.2/SPRY_sf"/>
</dbReference>
<keyword evidence="7" id="KW-1185">Reference proteome</keyword>
<evidence type="ECO:0000313" key="6">
    <source>
        <dbReference type="EMBL" id="ORY51158.1"/>
    </source>
</evidence>
<accession>A0A1Y2CVU6</accession>
<feature type="domain" description="B30.2/SPRY" evidence="5">
    <location>
        <begin position="97"/>
        <end position="283"/>
    </location>
</feature>
<gene>
    <name evidence="6" type="ORF">LY90DRAFT_508376</name>
</gene>
<feature type="compositionally biased region" description="Polar residues" evidence="4">
    <location>
        <begin position="1"/>
        <end position="10"/>
    </location>
</feature>
<evidence type="ECO:0000256" key="3">
    <source>
        <dbReference type="ARBA" id="ARBA00038149"/>
    </source>
</evidence>
<proteinExistence type="inferred from homology"/>
<reference evidence="6 7" key="1">
    <citation type="submission" date="2016-08" db="EMBL/GenBank/DDBJ databases">
        <title>A Parts List for Fungal Cellulosomes Revealed by Comparative Genomics.</title>
        <authorList>
            <consortium name="DOE Joint Genome Institute"/>
            <person name="Haitjema C.H."/>
            <person name="Gilmore S.P."/>
            <person name="Henske J.K."/>
            <person name="Solomon K.V."/>
            <person name="De Groot R."/>
            <person name="Kuo A."/>
            <person name="Mondo S.J."/>
            <person name="Salamov A.A."/>
            <person name="Labutti K."/>
            <person name="Zhao Z."/>
            <person name="Chiniquy J."/>
            <person name="Barry K."/>
            <person name="Brewer H.M."/>
            <person name="Purvine S.O."/>
            <person name="Wright A.T."/>
            <person name="Boxma B."/>
            <person name="Van Alen T."/>
            <person name="Hackstein J.H."/>
            <person name="Baker S.E."/>
            <person name="Grigoriev I.V."/>
            <person name="O'Malley M.A."/>
        </authorList>
    </citation>
    <scope>NUCLEOTIDE SEQUENCE [LARGE SCALE GENOMIC DNA]</scope>
    <source>
        <strain evidence="6 7">G1</strain>
    </source>
</reference>
<keyword evidence="2" id="KW-0539">Nucleus</keyword>
<dbReference type="Proteomes" id="UP000193920">
    <property type="component" value="Unassembled WGS sequence"/>
</dbReference>
<evidence type="ECO:0000256" key="2">
    <source>
        <dbReference type="ARBA" id="ARBA00023242"/>
    </source>
</evidence>
<name>A0A1Y2CVU6_9FUNG</name>
<evidence type="ECO:0000256" key="1">
    <source>
        <dbReference type="ARBA" id="ARBA00004123"/>
    </source>
</evidence>
<dbReference type="STRING" id="1754190.A0A1Y2CVU6"/>
<dbReference type="OrthoDB" id="21243at2759"/>
<dbReference type="PANTHER" id="PTHR10598">
    <property type="entry name" value="SET1/ASH2 HISTONE METHYLTRANSFERASE COMPLEX SUBUNIT ASH2"/>
    <property type="match status" value="1"/>
</dbReference>
<feature type="region of interest" description="Disordered" evidence="4">
    <location>
        <begin position="528"/>
        <end position="550"/>
    </location>
</feature>
<dbReference type="AlphaFoldDB" id="A0A1Y2CVU6"/>
<dbReference type="InterPro" id="IPR003877">
    <property type="entry name" value="SPRY_dom"/>
</dbReference>
<dbReference type="GO" id="GO:0048188">
    <property type="term" value="C:Set1C/COMPASS complex"/>
    <property type="evidence" value="ECO:0007669"/>
    <property type="project" value="InterPro"/>
</dbReference>
<comment type="caution">
    <text evidence="6">The sequence shown here is derived from an EMBL/GenBank/DDBJ whole genome shotgun (WGS) entry which is preliminary data.</text>
</comment>
<dbReference type="SUPFAM" id="SSF49899">
    <property type="entry name" value="Concanavalin A-like lectins/glucanases"/>
    <property type="match status" value="1"/>
</dbReference>
<dbReference type="InterPro" id="IPR001870">
    <property type="entry name" value="B30.2/SPRY"/>
</dbReference>
<organism evidence="6 7">
    <name type="scientific">Neocallimastix californiae</name>
    <dbReference type="NCBI Taxonomy" id="1754190"/>
    <lineage>
        <taxon>Eukaryota</taxon>
        <taxon>Fungi</taxon>
        <taxon>Fungi incertae sedis</taxon>
        <taxon>Chytridiomycota</taxon>
        <taxon>Chytridiomycota incertae sedis</taxon>
        <taxon>Neocallimastigomycetes</taxon>
        <taxon>Neocallimastigales</taxon>
        <taxon>Neocallimastigaceae</taxon>
        <taxon>Neocallimastix</taxon>
    </lineage>
</organism>
<feature type="compositionally biased region" description="Low complexity" evidence="4">
    <location>
        <begin position="528"/>
        <end position="542"/>
    </location>
</feature>
<dbReference type="Gene3D" id="2.60.120.920">
    <property type="match status" value="1"/>
</dbReference>
<feature type="compositionally biased region" description="Polar residues" evidence="4">
    <location>
        <begin position="22"/>
        <end position="35"/>
    </location>
</feature>
<dbReference type="InterPro" id="IPR013320">
    <property type="entry name" value="ConA-like_dom_sf"/>
</dbReference>
<feature type="region of interest" description="Disordered" evidence="4">
    <location>
        <begin position="1"/>
        <end position="35"/>
    </location>
</feature>
<evidence type="ECO:0000259" key="5">
    <source>
        <dbReference type="PROSITE" id="PS50188"/>
    </source>
</evidence>
<dbReference type="PROSITE" id="PS50188">
    <property type="entry name" value="B302_SPRY"/>
    <property type="match status" value="1"/>
</dbReference>
<dbReference type="GO" id="GO:0000976">
    <property type="term" value="F:transcription cis-regulatory region binding"/>
    <property type="evidence" value="ECO:0007669"/>
    <property type="project" value="TreeGrafter"/>
</dbReference>
<dbReference type="PANTHER" id="PTHR10598:SF0">
    <property type="entry name" value="SET1_ASH2 HISTONE METHYLTRANSFERASE COMPLEX SUBUNIT ASH2"/>
    <property type="match status" value="1"/>
</dbReference>
<evidence type="ECO:0000313" key="7">
    <source>
        <dbReference type="Proteomes" id="UP000193920"/>
    </source>
</evidence>
<evidence type="ECO:0000256" key="4">
    <source>
        <dbReference type="SAM" id="MobiDB-lite"/>
    </source>
</evidence>
<comment type="similarity">
    <text evidence="3">Belongs to the cclA family.</text>
</comment>
<dbReference type="SMART" id="SM00449">
    <property type="entry name" value="SPRY"/>
    <property type="match status" value="1"/>
</dbReference>
<protein>
    <recommendedName>
        <fullName evidence="5">B30.2/SPRY domain-containing protein</fullName>
    </recommendedName>
</protein>
<dbReference type="Pfam" id="PF00622">
    <property type="entry name" value="SPRY"/>
    <property type="match status" value="1"/>
</dbReference>
<dbReference type="InterPro" id="IPR037353">
    <property type="entry name" value="ASH2"/>
</dbReference>
<dbReference type="EMBL" id="MCOG01000096">
    <property type="protein sequence ID" value="ORY51158.1"/>
    <property type="molecule type" value="Genomic_DNA"/>
</dbReference>